<keyword evidence="3" id="KW-0808">Transferase</keyword>
<comment type="caution">
    <text evidence="8">The sequence shown here is derived from an EMBL/GenBank/DDBJ whole genome shotgun (WGS) entry which is preliminary data.</text>
</comment>
<evidence type="ECO:0000256" key="4">
    <source>
        <dbReference type="ARBA" id="ARBA00022741"/>
    </source>
</evidence>
<keyword evidence="6" id="KW-0067">ATP-binding</keyword>
<keyword evidence="5 8" id="KW-0418">Kinase</keyword>
<accession>A0A5B7EAN2</accession>
<reference evidence="8 9" key="1">
    <citation type="submission" date="2019-05" db="EMBL/GenBank/DDBJ databases">
        <title>Another draft genome of Portunus trituberculatus and its Hox gene families provides insights of decapod evolution.</title>
        <authorList>
            <person name="Jeong J.-H."/>
            <person name="Song I."/>
            <person name="Kim S."/>
            <person name="Choi T."/>
            <person name="Kim D."/>
            <person name="Ryu S."/>
            <person name="Kim W."/>
        </authorList>
    </citation>
    <scope>NUCLEOTIDE SEQUENCE [LARGE SCALE GENOMIC DNA]</scope>
    <source>
        <tissue evidence="8">Muscle</tissue>
    </source>
</reference>
<evidence type="ECO:0000256" key="7">
    <source>
        <dbReference type="ARBA" id="ARBA00032808"/>
    </source>
</evidence>
<evidence type="ECO:0000256" key="5">
    <source>
        <dbReference type="ARBA" id="ARBA00022777"/>
    </source>
</evidence>
<name>A0A5B7EAN2_PORTR</name>
<evidence type="ECO:0000256" key="2">
    <source>
        <dbReference type="ARBA" id="ARBA00012104"/>
    </source>
</evidence>
<dbReference type="EC" id="2.7.1.35" evidence="2"/>
<dbReference type="GO" id="GO:0005829">
    <property type="term" value="C:cytosol"/>
    <property type="evidence" value="ECO:0007669"/>
    <property type="project" value="TreeGrafter"/>
</dbReference>
<protein>
    <recommendedName>
        <fullName evidence="2">pyridoxal kinase</fullName>
        <ecNumber evidence="2">2.7.1.35</ecNumber>
    </recommendedName>
    <alternativeName>
        <fullName evidence="7">Pyridoxine kinase</fullName>
    </alternativeName>
</protein>
<dbReference type="GO" id="GO:0005524">
    <property type="term" value="F:ATP binding"/>
    <property type="evidence" value="ECO:0007669"/>
    <property type="project" value="UniProtKB-KW"/>
</dbReference>
<evidence type="ECO:0000313" key="8">
    <source>
        <dbReference type="EMBL" id="MPC30427.1"/>
    </source>
</evidence>
<dbReference type="InterPro" id="IPR004625">
    <property type="entry name" value="PyrdxlKinase"/>
</dbReference>
<dbReference type="PANTHER" id="PTHR10534">
    <property type="entry name" value="PYRIDOXAL KINASE"/>
    <property type="match status" value="1"/>
</dbReference>
<dbReference type="GO" id="GO:0009443">
    <property type="term" value="P:pyridoxal 5'-phosphate salvage"/>
    <property type="evidence" value="ECO:0007669"/>
    <property type="project" value="InterPro"/>
</dbReference>
<dbReference type="PANTHER" id="PTHR10534:SF2">
    <property type="entry name" value="PYRIDOXAL KINASE"/>
    <property type="match status" value="1"/>
</dbReference>
<dbReference type="OrthoDB" id="9927103at2759"/>
<comment type="similarity">
    <text evidence="1">Belongs to the pyridoxine kinase family.</text>
</comment>
<keyword evidence="9" id="KW-1185">Reference proteome</keyword>
<dbReference type="InterPro" id="IPR029056">
    <property type="entry name" value="Ribokinase-like"/>
</dbReference>
<sequence>MMTMIVATSQATFSHGITTRCAGAVHPESCRIRLRGQQECMFPPSGKFIGVSCVSCIYVTVLGFEVDTINSVQFSNHTGYQHFKGQVLDDAQLGEPPSWCW</sequence>
<gene>
    <name evidence="8" type="primary">PDXK</name>
    <name evidence="8" type="ORF">E2C01_023691</name>
</gene>
<dbReference type="GO" id="GO:0008478">
    <property type="term" value="F:pyridoxal kinase activity"/>
    <property type="evidence" value="ECO:0007669"/>
    <property type="project" value="UniProtKB-EC"/>
</dbReference>
<dbReference type="Gene3D" id="3.40.1190.20">
    <property type="match status" value="1"/>
</dbReference>
<dbReference type="Proteomes" id="UP000324222">
    <property type="component" value="Unassembled WGS sequence"/>
</dbReference>
<evidence type="ECO:0000256" key="3">
    <source>
        <dbReference type="ARBA" id="ARBA00022679"/>
    </source>
</evidence>
<organism evidence="8 9">
    <name type="scientific">Portunus trituberculatus</name>
    <name type="common">Swimming crab</name>
    <name type="synonym">Neptunus trituberculatus</name>
    <dbReference type="NCBI Taxonomy" id="210409"/>
    <lineage>
        <taxon>Eukaryota</taxon>
        <taxon>Metazoa</taxon>
        <taxon>Ecdysozoa</taxon>
        <taxon>Arthropoda</taxon>
        <taxon>Crustacea</taxon>
        <taxon>Multicrustacea</taxon>
        <taxon>Malacostraca</taxon>
        <taxon>Eumalacostraca</taxon>
        <taxon>Eucarida</taxon>
        <taxon>Decapoda</taxon>
        <taxon>Pleocyemata</taxon>
        <taxon>Brachyura</taxon>
        <taxon>Eubrachyura</taxon>
        <taxon>Portunoidea</taxon>
        <taxon>Portunidae</taxon>
        <taxon>Portuninae</taxon>
        <taxon>Portunus</taxon>
    </lineage>
</organism>
<evidence type="ECO:0000256" key="6">
    <source>
        <dbReference type="ARBA" id="ARBA00022840"/>
    </source>
</evidence>
<evidence type="ECO:0000313" key="9">
    <source>
        <dbReference type="Proteomes" id="UP000324222"/>
    </source>
</evidence>
<proteinExistence type="inferred from homology"/>
<keyword evidence="4" id="KW-0547">Nucleotide-binding</keyword>
<dbReference type="EMBL" id="VSRR010002253">
    <property type="protein sequence ID" value="MPC30427.1"/>
    <property type="molecule type" value="Genomic_DNA"/>
</dbReference>
<dbReference type="AlphaFoldDB" id="A0A5B7EAN2"/>
<evidence type="ECO:0000256" key="1">
    <source>
        <dbReference type="ARBA" id="ARBA00008805"/>
    </source>
</evidence>